<proteinExistence type="predicted"/>
<organism evidence="1 2">
    <name type="scientific">Sphaerobolus stellatus (strain SS14)</name>
    <dbReference type="NCBI Taxonomy" id="990650"/>
    <lineage>
        <taxon>Eukaryota</taxon>
        <taxon>Fungi</taxon>
        <taxon>Dikarya</taxon>
        <taxon>Basidiomycota</taxon>
        <taxon>Agaricomycotina</taxon>
        <taxon>Agaricomycetes</taxon>
        <taxon>Phallomycetidae</taxon>
        <taxon>Geastrales</taxon>
        <taxon>Sphaerobolaceae</taxon>
        <taxon>Sphaerobolus</taxon>
    </lineage>
</organism>
<dbReference type="AlphaFoldDB" id="A0A0C9UNP1"/>
<gene>
    <name evidence="1" type="ORF">M422DRAFT_109023</name>
</gene>
<dbReference type="SUPFAM" id="SSF48371">
    <property type="entry name" value="ARM repeat"/>
    <property type="match status" value="1"/>
</dbReference>
<dbReference type="Proteomes" id="UP000054279">
    <property type="component" value="Unassembled WGS sequence"/>
</dbReference>
<dbReference type="GO" id="GO:0006511">
    <property type="term" value="P:ubiquitin-dependent protein catabolic process"/>
    <property type="evidence" value="ECO:0007669"/>
    <property type="project" value="TreeGrafter"/>
</dbReference>
<dbReference type="InterPro" id="IPR051664">
    <property type="entry name" value="MYND-type_zinc_finger"/>
</dbReference>
<dbReference type="GO" id="GO:1990304">
    <property type="term" value="C:MUB1-RAD6-UBR2 ubiquitin ligase complex"/>
    <property type="evidence" value="ECO:0007669"/>
    <property type="project" value="TreeGrafter"/>
</dbReference>
<sequence length="123" mass="13512">MRESNFAFPATNRAAVCITSHLYDRRALDTTAPLPLFNTLTHLTTLSSTSPRIREILVMDGGLERLVRILHDFCSNPPPPEPPTHLALQCLVNIGVRGSELIRARVVQAGALDVVGCILEAWL</sequence>
<reference evidence="1 2" key="1">
    <citation type="submission" date="2014-06" db="EMBL/GenBank/DDBJ databases">
        <title>Evolutionary Origins and Diversification of the Mycorrhizal Mutualists.</title>
        <authorList>
            <consortium name="DOE Joint Genome Institute"/>
            <consortium name="Mycorrhizal Genomics Consortium"/>
            <person name="Kohler A."/>
            <person name="Kuo A."/>
            <person name="Nagy L.G."/>
            <person name="Floudas D."/>
            <person name="Copeland A."/>
            <person name="Barry K.W."/>
            <person name="Cichocki N."/>
            <person name="Veneault-Fourrey C."/>
            <person name="LaButti K."/>
            <person name="Lindquist E.A."/>
            <person name="Lipzen A."/>
            <person name="Lundell T."/>
            <person name="Morin E."/>
            <person name="Murat C."/>
            <person name="Riley R."/>
            <person name="Ohm R."/>
            <person name="Sun H."/>
            <person name="Tunlid A."/>
            <person name="Henrissat B."/>
            <person name="Grigoriev I.V."/>
            <person name="Hibbett D.S."/>
            <person name="Martin F."/>
        </authorList>
    </citation>
    <scope>NUCLEOTIDE SEQUENCE [LARGE SCALE GENOMIC DNA]</scope>
    <source>
        <strain evidence="1 2">SS14</strain>
    </source>
</reference>
<dbReference type="HOGENOM" id="CLU_072656_0_0_1"/>
<dbReference type="OrthoDB" id="5594178at2759"/>
<dbReference type="InterPro" id="IPR011989">
    <property type="entry name" value="ARM-like"/>
</dbReference>
<dbReference type="PANTHER" id="PTHR47442">
    <property type="entry name" value="MYND-TYPE ZINC FINGER PROTEIN MUB1"/>
    <property type="match status" value="1"/>
</dbReference>
<evidence type="ECO:0000313" key="2">
    <source>
        <dbReference type="Proteomes" id="UP000054279"/>
    </source>
</evidence>
<accession>A0A0C9UNP1</accession>
<keyword evidence="2" id="KW-1185">Reference proteome</keyword>
<dbReference type="GO" id="GO:0007163">
    <property type="term" value="P:establishment or maintenance of cell polarity"/>
    <property type="evidence" value="ECO:0007669"/>
    <property type="project" value="TreeGrafter"/>
</dbReference>
<evidence type="ECO:0000313" key="1">
    <source>
        <dbReference type="EMBL" id="KIJ30482.1"/>
    </source>
</evidence>
<dbReference type="EMBL" id="KN837261">
    <property type="protein sequence ID" value="KIJ30482.1"/>
    <property type="molecule type" value="Genomic_DNA"/>
</dbReference>
<name>A0A0C9UNP1_SPHS4</name>
<dbReference type="InterPro" id="IPR016024">
    <property type="entry name" value="ARM-type_fold"/>
</dbReference>
<dbReference type="PANTHER" id="PTHR47442:SF1">
    <property type="entry name" value="MYND-TYPE ZINC FINGER PROTEIN MUB1"/>
    <property type="match status" value="1"/>
</dbReference>
<protein>
    <submittedName>
        <fullName evidence="1">Uncharacterized protein</fullName>
    </submittedName>
</protein>
<dbReference type="Gene3D" id="1.25.10.10">
    <property type="entry name" value="Leucine-rich Repeat Variant"/>
    <property type="match status" value="1"/>
</dbReference>
<feature type="non-terminal residue" evidence="1">
    <location>
        <position position="1"/>
    </location>
</feature>